<reference evidence="1" key="1">
    <citation type="journal article" date="2020" name="Nature">
        <title>Giant virus diversity and host interactions through global metagenomics.</title>
        <authorList>
            <person name="Schulz F."/>
            <person name="Roux S."/>
            <person name="Paez-Espino D."/>
            <person name="Jungbluth S."/>
            <person name="Walsh D.A."/>
            <person name="Denef V.J."/>
            <person name="McMahon K.D."/>
            <person name="Konstantinidis K.T."/>
            <person name="Eloe-Fadrosh E.A."/>
            <person name="Kyrpides N.C."/>
            <person name="Woyke T."/>
        </authorList>
    </citation>
    <scope>NUCLEOTIDE SEQUENCE</scope>
    <source>
        <strain evidence="1">GVMAG-M-3300023184-120</strain>
    </source>
</reference>
<proteinExistence type="predicted"/>
<dbReference type="EMBL" id="MN739966">
    <property type="protein sequence ID" value="QHT80239.1"/>
    <property type="molecule type" value="Genomic_DNA"/>
</dbReference>
<sequence>MNNNDSKPTQWLLHNWPNVRIAAKTTLMERQQFPNYVQEYIQEKWIKVSDASGGTWEEPIYHFQKKEKIYKRDFPRIAALGLLPTINRNQIEQNNRKAMEIINTQGIEAGIKHMFTHPRTGQAMSYSEMRSMYG</sequence>
<dbReference type="AlphaFoldDB" id="A0A6C0HIB5"/>
<evidence type="ECO:0000313" key="1">
    <source>
        <dbReference type="EMBL" id="QHT80239.1"/>
    </source>
</evidence>
<organism evidence="1">
    <name type="scientific">viral metagenome</name>
    <dbReference type="NCBI Taxonomy" id="1070528"/>
    <lineage>
        <taxon>unclassified sequences</taxon>
        <taxon>metagenomes</taxon>
        <taxon>organismal metagenomes</taxon>
    </lineage>
</organism>
<accession>A0A6C0HIB5</accession>
<name>A0A6C0HIB5_9ZZZZ</name>
<protein>
    <submittedName>
        <fullName evidence="1">Uncharacterized protein</fullName>
    </submittedName>
</protein>